<name>A0A917Q520_9HYPH</name>
<dbReference type="InterPro" id="IPR003766">
    <property type="entry name" value="Uronate_isomerase"/>
</dbReference>
<sequence>MTTPLLDPDRLLPIAEPARGLARELYARVRDLSLVCPHGHTDPAWFATNEPFSDAAELLLWPDHYLIRMLQSRGVPYEALGIAGTRDRGIPVASPREGWRTFAAHYGLFRGTPSRLWLDHALHEVLGLEKRLSAETADWAYDAINERLTDDAFRPRALYERFGIEVIATTDAATDTLDHHRAIRDSGWGGRVIPTFRPDAVTDPEHEAFQASMSELRRLTGADVARWGDYLEALRQRRAVFADLGATATDHGPPSAMTVDLDEETCQKLLAGALAGALTPEDAALFRAQMLTEMAGMSAQDGLVMQIHAGSWRNHAGAIFEAFGRDKGFDMPLKVDWTGGLHALLERHGFAERLKIILFTLDETTLTREIAPLAGAYPSLLIGPAWWFFDAPEGMRRHRRLVTETAGFYNHAGFNDDTRALLSLPARHDMSRRVECGLLAEMVCEGVLHRDEAEPLAEEMAVGLARRAYNL</sequence>
<proteinExistence type="inferred from homology"/>
<reference evidence="7 8" key="1">
    <citation type="journal article" date="2014" name="Int. J. Syst. Evol. Microbiol.">
        <title>Complete genome sequence of Corynebacterium casei LMG S-19264T (=DSM 44701T), isolated from a smear-ripened cheese.</title>
        <authorList>
            <consortium name="US DOE Joint Genome Institute (JGI-PGF)"/>
            <person name="Walter F."/>
            <person name="Albersmeier A."/>
            <person name="Kalinowski J."/>
            <person name="Ruckert C."/>
        </authorList>
    </citation>
    <scope>NUCLEOTIDE SEQUENCE [LARGE SCALE GENOMIC DNA]</scope>
    <source>
        <strain evidence="7 8">CGMCC 1.9161</strain>
    </source>
</reference>
<dbReference type="PANTHER" id="PTHR30068:SF4">
    <property type="entry name" value="URONATE ISOMERASE"/>
    <property type="match status" value="1"/>
</dbReference>
<evidence type="ECO:0000256" key="1">
    <source>
        <dbReference type="ARBA" id="ARBA00001165"/>
    </source>
</evidence>
<accession>A0A917Q520</accession>
<dbReference type="SUPFAM" id="SSF51556">
    <property type="entry name" value="Metallo-dependent hydrolases"/>
    <property type="match status" value="1"/>
</dbReference>
<evidence type="ECO:0000256" key="3">
    <source>
        <dbReference type="ARBA" id="ARBA00008397"/>
    </source>
</evidence>
<evidence type="ECO:0000256" key="6">
    <source>
        <dbReference type="ARBA" id="ARBA00023235"/>
    </source>
</evidence>
<gene>
    <name evidence="7" type="primary">uxaC</name>
    <name evidence="7" type="ORF">GCM10011322_05670</name>
</gene>
<dbReference type="AlphaFoldDB" id="A0A917Q520"/>
<comment type="similarity">
    <text evidence="3">Belongs to the metallo-dependent hydrolases superfamily. Uronate isomerase family.</text>
</comment>
<protein>
    <recommendedName>
        <fullName evidence="5">Uronate isomerase</fullName>
        <ecNumber evidence="4">5.3.1.12</ecNumber>
    </recommendedName>
</protein>
<comment type="catalytic activity">
    <reaction evidence="1">
        <text>D-glucuronate = D-fructuronate</text>
        <dbReference type="Rhea" id="RHEA:13049"/>
        <dbReference type="ChEBI" id="CHEBI:58720"/>
        <dbReference type="ChEBI" id="CHEBI:59863"/>
        <dbReference type="EC" id="5.3.1.12"/>
    </reaction>
</comment>
<dbReference type="EC" id="5.3.1.12" evidence="4"/>
<evidence type="ECO:0000256" key="2">
    <source>
        <dbReference type="ARBA" id="ARBA00004892"/>
    </source>
</evidence>
<evidence type="ECO:0000256" key="4">
    <source>
        <dbReference type="ARBA" id="ARBA00012546"/>
    </source>
</evidence>
<dbReference type="GO" id="GO:0019698">
    <property type="term" value="P:D-galacturonate catabolic process"/>
    <property type="evidence" value="ECO:0007669"/>
    <property type="project" value="TreeGrafter"/>
</dbReference>
<dbReference type="RefSeq" id="WP_188909359.1">
    <property type="nucleotide sequence ID" value="NZ_BMMF01000002.1"/>
</dbReference>
<comment type="caution">
    <text evidence="7">The sequence shown here is derived from an EMBL/GenBank/DDBJ whole genome shotgun (WGS) entry which is preliminary data.</text>
</comment>
<dbReference type="Gene3D" id="1.10.2020.10">
    <property type="entry name" value="uronate isomerase, domain 2, chain A"/>
    <property type="match status" value="1"/>
</dbReference>
<dbReference type="GO" id="GO:0042840">
    <property type="term" value="P:D-glucuronate catabolic process"/>
    <property type="evidence" value="ECO:0007669"/>
    <property type="project" value="TreeGrafter"/>
</dbReference>
<dbReference type="Proteomes" id="UP000600449">
    <property type="component" value="Unassembled WGS sequence"/>
</dbReference>
<dbReference type="InterPro" id="IPR032466">
    <property type="entry name" value="Metal_Hydrolase"/>
</dbReference>
<comment type="pathway">
    <text evidence="2">Carbohydrate metabolism; pentose and glucuronate interconversion.</text>
</comment>
<keyword evidence="8" id="KW-1185">Reference proteome</keyword>
<dbReference type="GO" id="GO:0008880">
    <property type="term" value="F:glucuronate isomerase activity"/>
    <property type="evidence" value="ECO:0007669"/>
    <property type="project" value="UniProtKB-EC"/>
</dbReference>
<keyword evidence="6 7" id="KW-0413">Isomerase</keyword>
<dbReference type="Pfam" id="PF02614">
    <property type="entry name" value="UxaC"/>
    <property type="match status" value="1"/>
</dbReference>
<dbReference type="PANTHER" id="PTHR30068">
    <property type="entry name" value="URONATE ISOMERASE"/>
    <property type="match status" value="1"/>
</dbReference>
<organism evidence="7 8">
    <name type="scientific">Salinarimonas ramus</name>
    <dbReference type="NCBI Taxonomy" id="690164"/>
    <lineage>
        <taxon>Bacteria</taxon>
        <taxon>Pseudomonadati</taxon>
        <taxon>Pseudomonadota</taxon>
        <taxon>Alphaproteobacteria</taxon>
        <taxon>Hyphomicrobiales</taxon>
        <taxon>Salinarimonadaceae</taxon>
        <taxon>Salinarimonas</taxon>
    </lineage>
</organism>
<dbReference type="Gene3D" id="3.20.20.140">
    <property type="entry name" value="Metal-dependent hydrolases"/>
    <property type="match status" value="1"/>
</dbReference>
<evidence type="ECO:0000313" key="7">
    <source>
        <dbReference type="EMBL" id="GGK21865.1"/>
    </source>
</evidence>
<dbReference type="EMBL" id="BMMF01000002">
    <property type="protein sequence ID" value="GGK21865.1"/>
    <property type="molecule type" value="Genomic_DNA"/>
</dbReference>
<evidence type="ECO:0000313" key="8">
    <source>
        <dbReference type="Proteomes" id="UP000600449"/>
    </source>
</evidence>
<dbReference type="NCBIfam" id="NF002794">
    <property type="entry name" value="PRK02925.1"/>
    <property type="match status" value="1"/>
</dbReference>
<evidence type="ECO:0000256" key="5">
    <source>
        <dbReference type="ARBA" id="ARBA00020555"/>
    </source>
</evidence>